<proteinExistence type="predicted"/>
<gene>
    <name evidence="2" type="ORF">DUNSADRAFT_6923</name>
</gene>
<feature type="compositionally biased region" description="Low complexity" evidence="1">
    <location>
        <begin position="92"/>
        <end position="112"/>
    </location>
</feature>
<evidence type="ECO:0000313" key="2">
    <source>
        <dbReference type="EMBL" id="KAF5835742.1"/>
    </source>
</evidence>
<dbReference type="EMBL" id="MU069690">
    <property type="protein sequence ID" value="KAF5835742.1"/>
    <property type="molecule type" value="Genomic_DNA"/>
</dbReference>
<protein>
    <recommendedName>
        <fullName evidence="4">Encoded protein</fullName>
    </recommendedName>
</protein>
<dbReference type="Proteomes" id="UP000815325">
    <property type="component" value="Unassembled WGS sequence"/>
</dbReference>
<keyword evidence="3" id="KW-1185">Reference proteome</keyword>
<feature type="region of interest" description="Disordered" evidence="1">
    <location>
        <begin position="188"/>
        <end position="246"/>
    </location>
</feature>
<accession>A0ABQ7GMA4</accession>
<feature type="compositionally biased region" description="Low complexity" evidence="1">
    <location>
        <begin position="193"/>
        <end position="211"/>
    </location>
</feature>
<evidence type="ECO:0000313" key="3">
    <source>
        <dbReference type="Proteomes" id="UP000815325"/>
    </source>
</evidence>
<feature type="compositionally biased region" description="Polar residues" evidence="1">
    <location>
        <begin position="227"/>
        <end position="242"/>
    </location>
</feature>
<evidence type="ECO:0008006" key="4">
    <source>
        <dbReference type="Google" id="ProtNLM"/>
    </source>
</evidence>
<name>A0ABQ7GMA4_DUNSA</name>
<organism evidence="2 3">
    <name type="scientific">Dunaliella salina</name>
    <name type="common">Green alga</name>
    <name type="synonym">Protococcus salinus</name>
    <dbReference type="NCBI Taxonomy" id="3046"/>
    <lineage>
        <taxon>Eukaryota</taxon>
        <taxon>Viridiplantae</taxon>
        <taxon>Chlorophyta</taxon>
        <taxon>core chlorophytes</taxon>
        <taxon>Chlorophyceae</taxon>
        <taxon>CS clade</taxon>
        <taxon>Chlamydomonadales</taxon>
        <taxon>Dunaliellaceae</taxon>
        <taxon>Dunaliella</taxon>
    </lineage>
</organism>
<evidence type="ECO:0000256" key="1">
    <source>
        <dbReference type="SAM" id="MobiDB-lite"/>
    </source>
</evidence>
<comment type="caution">
    <text evidence="2">The sequence shown here is derived from an EMBL/GenBank/DDBJ whole genome shotgun (WGS) entry which is preliminary data.</text>
</comment>
<sequence>MLSDLSALPRAESKPLVRCMPVSKLPTMPGCTTASLASVGEPLFVRPTRLPSPPHTVLSACQPKSLPVQGLLVSSSTTATPSTRCSTSASATPSNSCNISTTSSTTTTPTTSCSDISGTTFFAASSASSCASTASSTSNSNLPAGNSRQASACACSSSNSSKASLKARHKQAAKSSKARPVLQSRPAWNTCFSKGSSKSQTSSSSSSSKASRLNASRIRAGRHSKTPMHQAQKQAPSSSAPQRTPVGTMVNGIQIPALRMDCVRVKQAADAKEAEEAQACMQRASLKCRACFTTRL</sequence>
<feature type="compositionally biased region" description="Polar residues" evidence="1">
    <location>
        <begin position="77"/>
        <end position="91"/>
    </location>
</feature>
<feature type="region of interest" description="Disordered" evidence="1">
    <location>
        <begin position="77"/>
        <end position="112"/>
    </location>
</feature>
<reference evidence="2" key="1">
    <citation type="submission" date="2017-08" db="EMBL/GenBank/DDBJ databases">
        <authorList>
            <person name="Polle J.E."/>
            <person name="Barry K."/>
            <person name="Cushman J."/>
            <person name="Schmutz J."/>
            <person name="Tran D."/>
            <person name="Hathwaick L.T."/>
            <person name="Yim W.C."/>
            <person name="Jenkins J."/>
            <person name="Mckie-Krisberg Z.M."/>
            <person name="Prochnik S."/>
            <person name="Lindquist E."/>
            <person name="Dockter R.B."/>
            <person name="Adam C."/>
            <person name="Molina H."/>
            <person name="Bunkerborg J."/>
            <person name="Jin E."/>
            <person name="Buchheim M."/>
            <person name="Magnuson J."/>
        </authorList>
    </citation>
    <scope>NUCLEOTIDE SEQUENCE</scope>
    <source>
        <strain evidence="2">CCAP 19/18</strain>
    </source>
</reference>